<evidence type="ECO:0000313" key="4">
    <source>
        <dbReference type="Proteomes" id="UP001642484"/>
    </source>
</evidence>
<feature type="region of interest" description="Disordered" evidence="1">
    <location>
        <begin position="454"/>
        <end position="491"/>
    </location>
</feature>
<dbReference type="Proteomes" id="UP001642484">
    <property type="component" value="Unassembled WGS sequence"/>
</dbReference>
<gene>
    <name evidence="3" type="ORF">CCMP2556_LOCUS17617</name>
</gene>
<keyword evidence="2" id="KW-1133">Transmembrane helix</keyword>
<feature type="compositionally biased region" description="Low complexity" evidence="1">
    <location>
        <begin position="471"/>
        <end position="481"/>
    </location>
</feature>
<keyword evidence="4" id="KW-1185">Reference proteome</keyword>
<protein>
    <submittedName>
        <fullName evidence="3">Uncharacterized protein</fullName>
    </submittedName>
</protein>
<feature type="transmembrane region" description="Helical" evidence="2">
    <location>
        <begin position="47"/>
        <end position="67"/>
    </location>
</feature>
<feature type="compositionally biased region" description="Basic and acidic residues" evidence="1">
    <location>
        <begin position="101"/>
        <end position="113"/>
    </location>
</feature>
<keyword evidence="2" id="KW-0812">Transmembrane</keyword>
<dbReference type="EMBL" id="CAXAMN010009779">
    <property type="protein sequence ID" value="CAK9029766.1"/>
    <property type="molecule type" value="Genomic_DNA"/>
</dbReference>
<feature type="compositionally biased region" description="Basic and acidic residues" evidence="1">
    <location>
        <begin position="1"/>
        <end position="19"/>
    </location>
</feature>
<proteinExistence type="predicted"/>
<feature type="region of interest" description="Disordered" evidence="1">
    <location>
        <begin position="254"/>
        <end position="278"/>
    </location>
</feature>
<sequence>MRPSTAERRGGRHGSDLEMKTSTSASPEEWTDSPRDHGWKSRRLNTIASRAMMVLMGLFLIGILPGLRSQGTWSSKPYRKEIAGRNGREDSEDPISVDGVETPKESSTRPVNAEEDKDLFSVDGGPQGVKAHLLASTSREADKDLIHVDGGSEGAKERSPASSSGEVDKDLFSVDGGLVGAKERPTMSGSGEADKDLIHVDGGLDGGEEYVERLPPFTNGEADKDFFSVDGGLTGAKEHPTTTLASGEANKDLFTVEGGRPGAKERPTGRTERETEKDLISVDGGREGAKERPVTSMSREADKDFIRVDAGVEGAKDSFSAGGDLEGAKELPTRPPPAVVPPIPTAQPHAVEASVAESGDAASTTALVMVKQAVEGGAEIRFEAAPLNAEKASDVRVESGDVSSKDENLPSASFAAVQVPQKVSDVRMESEDVASTTAALVTTAKEAVERGAEVRVEAASSKDENPPSTSPAAAQAPQQAPDVHVEAGDAASTTAALVTTAKEAVERGAEVRVEAVSSKDENPPSASFAAVQVPQQASDVHVESGDAASTTALAVAAKKAVEAGAEVTVETAALDNHLSSSVAPLQEGTFLHKVETAMVNAEEGFLHVGHAAEIGARAIKQVAEGTAEAGEVIVTAAKEVAGEVIARAAETGESLSSEVVSIKQSLPAS</sequence>
<reference evidence="3 4" key="1">
    <citation type="submission" date="2024-02" db="EMBL/GenBank/DDBJ databases">
        <authorList>
            <person name="Chen Y."/>
            <person name="Shah S."/>
            <person name="Dougan E. K."/>
            <person name="Thang M."/>
            <person name="Chan C."/>
        </authorList>
    </citation>
    <scope>NUCLEOTIDE SEQUENCE [LARGE SCALE GENOMIC DNA]</scope>
</reference>
<accession>A0ABP0KT52</accession>
<evidence type="ECO:0000256" key="2">
    <source>
        <dbReference type="SAM" id="Phobius"/>
    </source>
</evidence>
<feature type="compositionally biased region" description="Basic and acidic residues" evidence="1">
    <location>
        <begin position="78"/>
        <end position="89"/>
    </location>
</feature>
<name>A0ABP0KT52_9DINO</name>
<feature type="region of interest" description="Disordered" evidence="1">
    <location>
        <begin position="72"/>
        <end position="113"/>
    </location>
</feature>
<feature type="region of interest" description="Disordered" evidence="1">
    <location>
        <begin position="149"/>
        <end position="171"/>
    </location>
</feature>
<feature type="region of interest" description="Disordered" evidence="1">
    <location>
        <begin position="1"/>
        <end position="39"/>
    </location>
</feature>
<evidence type="ECO:0000313" key="3">
    <source>
        <dbReference type="EMBL" id="CAK9029766.1"/>
    </source>
</evidence>
<feature type="compositionally biased region" description="Basic and acidic residues" evidence="1">
    <location>
        <begin position="262"/>
        <end position="278"/>
    </location>
</feature>
<comment type="caution">
    <text evidence="3">The sequence shown here is derived from an EMBL/GenBank/DDBJ whole genome shotgun (WGS) entry which is preliminary data.</text>
</comment>
<feature type="compositionally biased region" description="Basic and acidic residues" evidence="1">
    <location>
        <begin position="454"/>
        <end position="465"/>
    </location>
</feature>
<evidence type="ECO:0000256" key="1">
    <source>
        <dbReference type="SAM" id="MobiDB-lite"/>
    </source>
</evidence>
<keyword evidence="2" id="KW-0472">Membrane</keyword>
<organism evidence="3 4">
    <name type="scientific">Durusdinium trenchii</name>
    <dbReference type="NCBI Taxonomy" id="1381693"/>
    <lineage>
        <taxon>Eukaryota</taxon>
        <taxon>Sar</taxon>
        <taxon>Alveolata</taxon>
        <taxon>Dinophyceae</taxon>
        <taxon>Suessiales</taxon>
        <taxon>Symbiodiniaceae</taxon>
        <taxon>Durusdinium</taxon>
    </lineage>
</organism>